<dbReference type="PANTHER" id="PTHR48424:SF3">
    <property type="entry name" value="DYNEIN LIGHT CHAIN-RELATED"/>
    <property type="match status" value="1"/>
</dbReference>
<protein>
    <submittedName>
        <fullName evidence="1">Uncharacterized protein</fullName>
    </submittedName>
</protein>
<dbReference type="InParanoid" id="A0A672YES4"/>
<proteinExistence type="predicted"/>
<reference evidence="1" key="2">
    <citation type="submission" date="2025-08" db="UniProtKB">
        <authorList>
            <consortium name="Ensembl"/>
        </authorList>
    </citation>
    <scope>IDENTIFICATION</scope>
</reference>
<evidence type="ECO:0000313" key="2">
    <source>
        <dbReference type="Proteomes" id="UP000472271"/>
    </source>
</evidence>
<accession>A0A672YES4</accession>
<keyword evidence="2" id="KW-1185">Reference proteome</keyword>
<dbReference type="PANTHER" id="PTHR48424">
    <property type="entry name" value="DYNEIN LIGHT CHAIN-RELATED"/>
    <property type="match status" value="1"/>
</dbReference>
<evidence type="ECO:0000313" key="1">
    <source>
        <dbReference type="Ensembl" id="ENSSORP00005001981.1"/>
    </source>
</evidence>
<reference evidence="1" key="1">
    <citation type="submission" date="2019-06" db="EMBL/GenBank/DDBJ databases">
        <authorList>
            <consortium name="Wellcome Sanger Institute Data Sharing"/>
        </authorList>
    </citation>
    <scope>NUCLEOTIDE SEQUENCE [LARGE SCALE GENOMIC DNA]</scope>
</reference>
<dbReference type="Ensembl" id="ENSSORT00005002037.1">
    <property type="protein sequence ID" value="ENSSORP00005001981.1"/>
    <property type="gene ID" value="ENSSORG00005001230.1"/>
</dbReference>
<name>A0A672YES4_9TELE</name>
<dbReference type="AlphaFoldDB" id="A0A672YES4"/>
<dbReference type="Proteomes" id="UP000472271">
    <property type="component" value="Chromosome 13"/>
</dbReference>
<reference evidence="1" key="3">
    <citation type="submission" date="2025-09" db="UniProtKB">
        <authorList>
            <consortium name="Ensembl"/>
        </authorList>
    </citation>
    <scope>IDENTIFICATION</scope>
</reference>
<sequence>MLQAKVCVCERYLLEEQNGHLAQVKVNEMLRLVGHVAAEVPSNDAMPGWVVLLFYLLDVRCNVLLYVVLLHGLSGTVHGVLLHVLGHVCVFDHSFPVSHGGDGVGSC</sequence>
<organism evidence="1 2">
    <name type="scientific">Sphaeramia orbicularis</name>
    <name type="common">orbiculate cardinalfish</name>
    <dbReference type="NCBI Taxonomy" id="375764"/>
    <lineage>
        <taxon>Eukaryota</taxon>
        <taxon>Metazoa</taxon>
        <taxon>Chordata</taxon>
        <taxon>Craniata</taxon>
        <taxon>Vertebrata</taxon>
        <taxon>Euteleostomi</taxon>
        <taxon>Actinopterygii</taxon>
        <taxon>Neopterygii</taxon>
        <taxon>Teleostei</taxon>
        <taxon>Neoteleostei</taxon>
        <taxon>Acanthomorphata</taxon>
        <taxon>Gobiaria</taxon>
        <taxon>Kurtiformes</taxon>
        <taxon>Apogonoidei</taxon>
        <taxon>Apogonidae</taxon>
        <taxon>Apogoninae</taxon>
        <taxon>Sphaeramia</taxon>
    </lineage>
</organism>